<dbReference type="AlphaFoldDB" id="A0A448WN31"/>
<reference evidence="1" key="1">
    <citation type="submission" date="2018-11" db="EMBL/GenBank/DDBJ databases">
        <authorList>
            <consortium name="Pathogen Informatics"/>
        </authorList>
    </citation>
    <scope>NUCLEOTIDE SEQUENCE</scope>
</reference>
<gene>
    <name evidence="1" type="ORF">PXEA_LOCUS9266</name>
</gene>
<evidence type="ECO:0000313" key="2">
    <source>
        <dbReference type="Proteomes" id="UP000784294"/>
    </source>
</evidence>
<name>A0A448WN31_9PLAT</name>
<dbReference type="EMBL" id="CAAALY010026077">
    <property type="protein sequence ID" value="VEL15826.1"/>
    <property type="molecule type" value="Genomic_DNA"/>
</dbReference>
<protein>
    <submittedName>
        <fullName evidence="1">Uncharacterized protein</fullName>
    </submittedName>
</protein>
<sequence>MKVEFPIVKKEEHLKAFSFESDANLDIFRASPALHWESRPDHECQMETRRRIAALLPVTCRHRPTVHDWQP</sequence>
<keyword evidence="2" id="KW-1185">Reference proteome</keyword>
<accession>A0A448WN31</accession>
<dbReference type="Proteomes" id="UP000784294">
    <property type="component" value="Unassembled WGS sequence"/>
</dbReference>
<comment type="caution">
    <text evidence="1">The sequence shown here is derived from an EMBL/GenBank/DDBJ whole genome shotgun (WGS) entry which is preliminary data.</text>
</comment>
<proteinExistence type="predicted"/>
<evidence type="ECO:0000313" key="1">
    <source>
        <dbReference type="EMBL" id="VEL15826.1"/>
    </source>
</evidence>
<organism evidence="1 2">
    <name type="scientific">Protopolystoma xenopodis</name>
    <dbReference type="NCBI Taxonomy" id="117903"/>
    <lineage>
        <taxon>Eukaryota</taxon>
        <taxon>Metazoa</taxon>
        <taxon>Spiralia</taxon>
        <taxon>Lophotrochozoa</taxon>
        <taxon>Platyhelminthes</taxon>
        <taxon>Monogenea</taxon>
        <taxon>Polyopisthocotylea</taxon>
        <taxon>Polystomatidea</taxon>
        <taxon>Polystomatidae</taxon>
        <taxon>Protopolystoma</taxon>
    </lineage>
</organism>